<dbReference type="PANTHER" id="PTHR47271">
    <property type="entry name" value="ARGININE DEIMINASE"/>
    <property type="match status" value="1"/>
</dbReference>
<name>A0A381PRW2_9ZZZZ</name>
<dbReference type="GO" id="GO:0016990">
    <property type="term" value="F:arginine deiminase activity"/>
    <property type="evidence" value="ECO:0007669"/>
    <property type="project" value="TreeGrafter"/>
</dbReference>
<reference evidence="1" key="1">
    <citation type="submission" date="2018-05" db="EMBL/GenBank/DDBJ databases">
        <authorList>
            <person name="Lanie J.A."/>
            <person name="Ng W.-L."/>
            <person name="Kazmierczak K.M."/>
            <person name="Andrzejewski T.M."/>
            <person name="Davidsen T.M."/>
            <person name="Wayne K.J."/>
            <person name="Tettelin H."/>
            <person name="Glass J.I."/>
            <person name="Rusch D."/>
            <person name="Podicherti R."/>
            <person name="Tsui H.-C.T."/>
            <person name="Winkler M.E."/>
        </authorList>
    </citation>
    <scope>NUCLEOTIDE SEQUENCE</scope>
</reference>
<dbReference type="Pfam" id="PF02274">
    <property type="entry name" value="ADI"/>
    <property type="match status" value="2"/>
</dbReference>
<dbReference type="PANTHER" id="PTHR47271:SF2">
    <property type="entry name" value="ARGININE DEIMINASE"/>
    <property type="match status" value="1"/>
</dbReference>
<sequence>MLVQYSCYTVHCVGGSMYQSDVSPLRRVLMRHASDAFISPSRIAEQWENLNYVGAPDYELACRESDALAAQLEDLGVTVEWARGGDFGLDSIYMRDASVLSNSGAILCRMGKESRALEPEAHADEYPALGIHIAGLIEAPGTLEGGDVVWLDSETLAIGLSRRTNASGVLQFQEFLSGGVEVLEVPLPDWQGPGDVFHLMSVVSPLAEDLLLVYSPLLPMSFRQELLARGYQLIEVPDGEYEPSMGCNVLAVAPRVVMAVEGNSETRRCLEGVGVEVHTYRGIEISRKGCGGPTCLTRTLEREVDRGAKIS</sequence>
<evidence type="ECO:0000313" key="1">
    <source>
        <dbReference type="EMBL" id="SUZ68213.1"/>
    </source>
</evidence>
<dbReference type="AlphaFoldDB" id="A0A381PRW2"/>
<evidence type="ECO:0008006" key="2">
    <source>
        <dbReference type="Google" id="ProtNLM"/>
    </source>
</evidence>
<accession>A0A381PRW2</accession>
<proteinExistence type="predicted"/>
<gene>
    <name evidence="1" type="ORF">METZ01_LOCUS21067</name>
</gene>
<dbReference type="EMBL" id="UINC01001033">
    <property type="protein sequence ID" value="SUZ68213.1"/>
    <property type="molecule type" value="Genomic_DNA"/>
</dbReference>
<dbReference type="SUPFAM" id="SSF55909">
    <property type="entry name" value="Pentein"/>
    <property type="match status" value="1"/>
</dbReference>
<organism evidence="1">
    <name type="scientific">marine metagenome</name>
    <dbReference type="NCBI Taxonomy" id="408172"/>
    <lineage>
        <taxon>unclassified sequences</taxon>
        <taxon>metagenomes</taxon>
        <taxon>ecological metagenomes</taxon>
    </lineage>
</organism>
<dbReference type="Gene3D" id="3.75.10.10">
    <property type="entry name" value="L-arginine/glycine Amidinotransferase, Chain A"/>
    <property type="match status" value="1"/>
</dbReference>
<dbReference type="GO" id="GO:0019546">
    <property type="term" value="P:L-arginine deiminase pathway"/>
    <property type="evidence" value="ECO:0007669"/>
    <property type="project" value="TreeGrafter"/>
</dbReference>
<protein>
    <recommendedName>
        <fullName evidence="2">Amidinotransferase</fullName>
    </recommendedName>
</protein>